<dbReference type="PANTHER" id="PTHR11236:SF50">
    <property type="entry name" value="AMINODEOXYCHORISMATE SYNTHASE COMPONENT 1"/>
    <property type="match status" value="1"/>
</dbReference>
<dbReference type="InterPro" id="IPR005801">
    <property type="entry name" value="ADC_synthase"/>
</dbReference>
<feature type="domain" description="Chorismate-utilising enzyme C-terminal" evidence="1">
    <location>
        <begin position="165"/>
        <end position="421"/>
    </location>
</feature>
<evidence type="ECO:0000259" key="2">
    <source>
        <dbReference type="Pfam" id="PF04715"/>
    </source>
</evidence>
<dbReference type="GO" id="GO:0046820">
    <property type="term" value="F:4-amino-4-deoxychorismate synthase activity"/>
    <property type="evidence" value="ECO:0007669"/>
    <property type="project" value="TreeGrafter"/>
</dbReference>
<dbReference type="PRINTS" id="PR00095">
    <property type="entry name" value="ANTSNTHASEI"/>
</dbReference>
<evidence type="ECO:0000313" key="4">
    <source>
        <dbReference type="Proteomes" id="UP000323188"/>
    </source>
</evidence>
<proteinExistence type="predicted"/>
<comment type="caution">
    <text evidence="3">The sequence shown here is derived from an EMBL/GenBank/DDBJ whole genome shotgun (WGS) entry which is preliminary data.</text>
</comment>
<dbReference type="EMBL" id="VUOE01000002">
    <property type="protein sequence ID" value="KAA2217275.1"/>
    <property type="molecule type" value="Genomic_DNA"/>
</dbReference>
<protein>
    <submittedName>
        <fullName evidence="3">Anthranilate synthase component I family protein</fullName>
    </submittedName>
</protein>
<gene>
    <name evidence="3" type="ORF">F0361_15080</name>
</gene>
<dbReference type="Gene3D" id="3.60.120.10">
    <property type="entry name" value="Anthranilate synthase"/>
    <property type="match status" value="1"/>
</dbReference>
<evidence type="ECO:0000259" key="1">
    <source>
        <dbReference type="Pfam" id="PF00425"/>
    </source>
</evidence>
<evidence type="ECO:0000313" key="3">
    <source>
        <dbReference type="EMBL" id="KAA2217275.1"/>
    </source>
</evidence>
<dbReference type="InterPro" id="IPR015890">
    <property type="entry name" value="Chorismate_C"/>
</dbReference>
<dbReference type="Proteomes" id="UP000323188">
    <property type="component" value="Unassembled WGS sequence"/>
</dbReference>
<accession>A0A5B2TU16</accession>
<sequence length="432" mass="49624">MRQRLLHTVEDIGAFKRSVLRWAQRFEEIVWLDSNGHQNSYTSFDALLAVDGLTAISTDYHNAFEDLKAYQSQVNDWIFGYLSYDLKNDVEALESENFDGLEFPELYFFQPKKIIQIQGSQVEFVYLDMVADEMQSDFESISQNDFEENIGLKKEQPSIKMRIFKDEYFNQVSLILDHIHQGDIYEVNFCQEFYCEGFDMIPLPVYERLNAISRPPFATFMKFFGNYVLCASPERFLRKVGTKIVSQPIKGTAARSLDPKKDAELKRHLEKDQKERSENVMIVDLVRNDLSKTALKGSVQVEELCKVYSFAQVHQMISTVCCEVKRDENPVDTLKNCFPMGSMTGAPKVSAMQIIEALESFKRGVYSGAVGYFTPKGDFDFNVVIRSILYNSSKKYLSYAVGSAITAMSNPEKEYLECLLKAKAMRQVLEEV</sequence>
<dbReference type="RefSeq" id="WP_154919805.1">
    <property type="nucleotide sequence ID" value="NZ_VUOE01000002.1"/>
</dbReference>
<dbReference type="InterPro" id="IPR019999">
    <property type="entry name" value="Anth_synth_I-like"/>
</dbReference>
<dbReference type="Pfam" id="PF00425">
    <property type="entry name" value="Chorismate_bind"/>
    <property type="match status" value="1"/>
</dbReference>
<dbReference type="Pfam" id="PF04715">
    <property type="entry name" value="Anth_synt_I_N"/>
    <property type="match status" value="1"/>
</dbReference>
<reference evidence="3 4" key="1">
    <citation type="submission" date="2019-09" db="EMBL/GenBank/DDBJ databases">
        <authorList>
            <person name="Khan S.A."/>
            <person name="Jeon C.O."/>
            <person name="Chun B.H."/>
            <person name="Jeong S.E."/>
        </authorList>
    </citation>
    <scope>NUCLEOTIDE SEQUENCE [LARGE SCALE GENOMIC DNA]</scope>
    <source>
        <strain evidence="3 4">KCTC 42508</strain>
    </source>
</reference>
<dbReference type="GO" id="GO:0000162">
    <property type="term" value="P:L-tryptophan biosynthetic process"/>
    <property type="evidence" value="ECO:0007669"/>
    <property type="project" value="TreeGrafter"/>
</dbReference>
<name>A0A5B2TU16_9FLAO</name>
<dbReference type="PANTHER" id="PTHR11236">
    <property type="entry name" value="AMINOBENZOATE/ANTHRANILATE SYNTHASE"/>
    <property type="match status" value="1"/>
</dbReference>
<dbReference type="AlphaFoldDB" id="A0A5B2TU16"/>
<dbReference type="InterPro" id="IPR006805">
    <property type="entry name" value="Anth_synth_I_N"/>
</dbReference>
<organism evidence="3 4">
    <name type="scientific">Maribacter flavus</name>
    <dbReference type="NCBI Taxonomy" id="1658664"/>
    <lineage>
        <taxon>Bacteria</taxon>
        <taxon>Pseudomonadati</taxon>
        <taxon>Bacteroidota</taxon>
        <taxon>Flavobacteriia</taxon>
        <taxon>Flavobacteriales</taxon>
        <taxon>Flavobacteriaceae</taxon>
        <taxon>Maribacter</taxon>
    </lineage>
</organism>
<feature type="domain" description="Anthranilate synthase component I N-terminal" evidence="2">
    <location>
        <begin position="52"/>
        <end position="116"/>
    </location>
</feature>
<dbReference type="SUPFAM" id="SSF56322">
    <property type="entry name" value="ADC synthase"/>
    <property type="match status" value="1"/>
</dbReference>